<keyword evidence="3" id="KW-0227">DNA damage</keyword>
<evidence type="ECO:0000256" key="8">
    <source>
        <dbReference type="ARBA" id="ARBA00023125"/>
    </source>
</evidence>
<keyword evidence="5 14" id="KW-0347">Helicase</keyword>
<dbReference type="GO" id="GO:0003677">
    <property type="term" value="F:DNA binding"/>
    <property type="evidence" value="ECO:0007669"/>
    <property type="project" value="UniProtKB-KW"/>
</dbReference>
<dbReference type="InterPro" id="IPR014016">
    <property type="entry name" value="UvrD-like_ATP-bd"/>
</dbReference>
<dbReference type="OrthoDB" id="9810135at2"/>
<dbReference type="SUPFAM" id="SSF52540">
    <property type="entry name" value="P-loop containing nucleoside triphosphate hydrolases"/>
    <property type="match status" value="1"/>
</dbReference>
<organism evidence="16 17">
    <name type="scientific">Chryseotalea sanaruensis</name>
    <dbReference type="NCBI Taxonomy" id="2482724"/>
    <lineage>
        <taxon>Bacteria</taxon>
        <taxon>Pseudomonadati</taxon>
        <taxon>Bacteroidota</taxon>
        <taxon>Cytophagia</taxon>
        <taxon>Cytophagales</taxon>
        <taxon>Chryseotaleaceae</taxon>
        <taxon>Chryseotalea</taxon>
    </lineage>
</organism>
<dbReference type="GO" id="GO:0004527">
    <property type="term" value="F:exonuclease activity"/>
    <property type="evidence" value="ECO:0007669"/>
    <property type="project" value="UniProtKB-KW"/>
</dbReference>
<dbReference type="Pfam" id="PF13361">
    <property type="entry name" value="UvrD_C"/>
    <property type="match status" value="1"/>
</dbReference>
<evidence type="ECO:0000256" key="4">
    <source>
        <dbReference type="ARBA" id="ARBA00022801"/>
    </source>
</evidence>
<dbReference type="Gene3D" id="1.10.3170.10">
    <property type="entry name" value="Recbcd, chain B, domain 2"/>
    <property type="match status" value="1"/>
</dbReference>
<dbReference type="InterPro" id="IPR000212">
    <property type="entry name" value="DNA_helicase_UvrD/REP"/>
</dbReference>
<evidence type="ECO:0000256" key="5">
    <source>
        <dbReference type="ARBA" id="ARBA00022806"/>
    </source>
</evidence>
<dbReference type="InterPro" id="IPR027417">
    <property type="entry name" value="P-loop_NTPase"/>
</dbReference>
<keyword evidence="8" id="KW-0238">DNA-binding</keyword>
<dbReference type="Gene3D" id="3.40.50.300">
    <property type="entry name" value="P-loop containing nucleotide triphosphate hydrolases"/>
    <property type="match status" value="3"/>
</dbReference>
<dbReference type="Pfam" id="PF00580">
    <property type="entry name" value="UvrD-helicase"/>
    <property type="match status" value="1"/>
</dbReference>
<keyword evidence="9" id="KW-0234">DNA repair</keyword>
<evidence type="ECO:0000256" key="3">
    <source>
        <dbReference type="ARBA" id="ARBA00022763"/>
    </source>
</evidence>
<evidence type="ECO:0000256" key="14">
    <source>
        <dbReference type="PROSITE-ProRule" id="PRU00560"/>
    </source>
</evidence>
<dbReference type="AlphaFoldDB" id="A0A401UBG1"/>
<feature type="domain" description="UvrD-like helicase ATP-binding" evidence="15">
    <location>
        <begin position="1"/>
        <end position="470"/>
    </location>
</feature>
<evidence type="ECO:0000256" key="2">
    <source>
        <dbReference type="ARBA" id="ARBA00022741"/>
    </source>
</evidence>
<protein>
    <recommendedName>
        <fullName evidence="12">DNA 3'-5' helicase</fullName>
        <ecNumber evidence="12">5.6.2.4</ecNumber>
    </recommendedName>
</protein>
<reference evidence="16 17" key="1">
    <citation type="submission" date="2018-11" db="EMBL/GenBank/DDBJ databases">
        <title>Chryseotalea sanarue gen. nov., sp., nov., a member of the family Cytophagaceae, isolated from a brackish lake in Hamamatsu Japan.</title>
        <authorList>
            <person name="Maejima Y."/>
            <person name="Iino T."/>
            <person name="Muraguchi Y."/>
            <person name="Fukuda K."/>
            <person name="Ohkuma M."/>
            <person name="Moriuchi R."/>
            <person name="Dohra H."/>
            <person name="Kimbara K."/>
            <person name="Shintani M."/>
        </authorList>
    </citation>
    <scope>NUCLEOTIDE SEQUENCE [LARGE SCALE GENOMIC DNA]</scope>
    <source>
        <strain evidence="16 17">Ys</strain>
    </source>
</reference>
<keyword evidence="2 14" id="KW-0547">Nucleotide-binding</keyword>
<comment type="caution">
    <text evidence="16">The sequence shown here is derived from an EMBL/GenBank/DDBJ whole genome shotgun (WGS) entry which is preliminary data.</text>
</comment>
<dbReference type="GO" id="GO:0043138">
    <property type="term" value="F:3'-5' DNA helicase activity"/>
    <property type="evidence" value="ECO:0007669"/>
    <property type="project" value="UniProtKB-EC"/>
</dbReference>
<dbReference type="Gene3D" id="3.90.320.10">
    <property type="match status" value="1"/>
</dbReference>
<dbReference type="Proteomes" id="UP000288227">
    <property type="component" value="Unassembled WGS sequence"/>
</dbReference>
<dbReference type="PANTHER" id="PTHR11070">
    <property type="entry name" value="UVRD / RECB / PCRA DNA HELICASE FAMILY MEMBER"/>
    <property type="match status" value="1"/>
</dbReference>
<evidence type="ECO:0000256" key="11">
    <source>
        <dbReference type="ARBA" id="ARBA00034617"/>
    </source>
</evidence>
<evidence type="ECO:0000259" key="15">
    <source>
        <dbReference type="PROSITE" id="PS51198"/>
    </source>
</evidence>
<dbReference type="Pfam" id="PF12705">
    <property type="entry name" value="PDDEXK_1"/>
    <property type="match status" value="1"/>
</dbReference>
<keyword evidence="7 14" id="KW-0067">ATP-binding</keyword>
<dbReference type="RefSeq" id="WP_127122885.1">
    <property type="nucleotide sequence ID" value="NZ_BHXQ01000004.1"/>
</dbReference>
<dbReference type="InterPro" id="IPR014017">
    <property type="entry name" value="DNA_helicase_UvrD-like_C"/>
</dbReference>
<dbReference type="EMBL" id="BHXQ01000004">
    <property type="protein sequence ID" value="GCC52243.1"/>
    <property type="molecule type" value="Genomic_DNA"/>
</dbReference>
<keyword evidence="10" id="KW-0413">Isomerase</keyword>
<dbReference type="GO" id="GO:0000725">
    <property type="term" value="P:recombinational repair"/>
    <property type="evidence" value="ECO:0007669"/>
    <property type="project" value="TreeGrafter"/>
</dbReference>
<dbReference type="PANTHER" id="PTHR11070:SF67">
    <property type="entry name" value="DNA 3'-5' HELICASE"/>
    <property type="match status" value="1"/>
</dbReference>
<dbReference type="PROSITE" id="PS51198">
    <property type="entry name" value="UVRD_HELICASE_ATP_BIND"/>
    <property type="match status" value="1"/>
</dbReference>
<evidence type="ECO:0000313" key="16">
    <source>
        <dbReference type="EMBL" id="GCC52243.1"/>
    </source>
</evidence>
<evidence type="ECO:0000313" key="17">
    <source>
        <dbReference type="Proteomes" id="UP000288227"/>
    </source>
</evidence>
<evidence type="ECO:0000256" key="6">
    <source>
        <dbReference type="ARBA" id="ARBA00022839"/>
    </source>
</evidence>
<keyword evidence="4 14" id="KW-0378">Hydrolase</keyword>
<accession>A0A401UBG1</accession>
<comment type="catalytic activity">
    <reaction evidence="11">
        <text>Couples ATP hydrolysis with the unwinding of duplex DNA by translocating in the 3'-5' direction.</text>
        <dbReference type="EC" id="5.6.2.4"/>
    </reaction>
</comment>
<feature type="binding site" evidence="14">
    <location>
        <begin position="11"/>
        <end position="18"/>
    </location>
    <ligand>
        <name>ATP</name>
        <dbReference type="ChEBI" id="CHEBI:30616"/>
    </ligand>
</feature>
<keyword evidence="17" id="KW-1185">Reference proteome</keyword>
<name>A0A401UBG1_9BACT</name>
<proteinExistence type="predicted"/>
<keyword evidence="1" id="KW-0540">Nuclease</keyword>
<dbReference type="InterPro" id="IPR038726">
    <property type="entry name" value="PDDEXK_AddAB-type"/>
</dbReference>
<dbReference type="GO" id="GO:0005524">
    <property type="term" value="F:ATP binding"/>
    <property type="evidence" value="ECO:0007669"/>
    <property type="project" value="UniProtKB-UniRule"/>
</dbReference>
<gene>
    <name evidence="16" type="ORF">SanaruYs_24790</name>
</gene>
<evidence type="ECO:0000256" key="10">
    <source>
        <dbReference type="ARBA" id="ARBA00023235"/>
    </source>
</evidence>
<evidence type="ECO:0000256" key="1">
    <source>
        <dbReference type="ARBA" id="ARBA00022722"/>
    </source>
</evidence>
<evidence type="ECO:0000256" key="12">
    <source>
        <dbReference type="ARBA" id="ARBA00034808"/>
    </source>
</evidence>
<evidence type="ECO:0000256" key="7">
    <source>
        <dbReference type="ARBA" id="ARBA00022840"/>
    </source>
</evidence>
<dbReference type="InterPro" id="IPR011604">
    <property type="entry name" value="PDDEXK-like_dom_sf"/>
</dbReference>
<comment type="catalytic activity">
    <reaction evidence="13">
        <text>ATP + H2O = ADP + phosphate + H(+)</text>
        <dbReference type="Rhea" id="RHEA:13065"/>
        <dbReference type="ChEBI" id="CHEBI:15377"/>
        <dbReference type="ChEBI" id="CHEBI:15378"/>
        <dbReference type="ChEBI" id="CHEBI:30616"/>
        <dbReference type="ChEBI" id="CHEBI:43474"/>
        <dbReference type="ChEBI" id="CHEBI:456216"/>
        <dbReference type="EC" id="5.6.2.4"/>
    </reaction>
</comment>
<sequence>MRDKLFTIYRSSAGSGKTRTLAKAYLSLALRFRADYYKHILAVTFTNKATQEMKTRILQYLNAYALGKNDSLALELMQELNLDPLTFKERTNELRADILHNYSQFSISTIDAFFQKVIRAFTREAGLSGDYRLEIDQEQVTVEVINKLIDELGSNEQLTKWLIEFAKDNLENDRPWDVRSNLLDFAREIFKEEFREIEDELLRTTAAPDFFKNLRTLLRKKTHSFTATVNKFSNQAISIIRENGWDKSDFKYGNSGVFAWFIKIERFNSVTEFDEKAAGPRIRKDCQDAKNWPSKDSVYAKSIFDKAESTLIPILNSLLDFRDKHYREALSAEVVLANFYAFGLLADLSRKLREYKEENNMMLLADAPKFLQGIIQDSDTPFIYEKVGSFYKNYLIDEFQDTSRMQWSNFKPLLINSLDQGYPAMVVGDVKQSIYRWRGGDLQLLQQDVEQHIGSERVKVKELSSNYRSAPIIVNFNNNFFKAIAEYAKAETGEALLSETYRDVAQLTSKNDVGYVKTQFIRKPEDDTTWKQEALMALVKQIEDLQDLSVPLRDMALLVRNNREGVEVAEFLMNYKNTTDKNTYRYDVISSESLRLDAVPTVSVLVSALQFLINSEDSIARAQLSYDYARLHQENIDLHNVFSIGDKSVFLKKLPVAFTKEMTRLKKMPLFEVTEMLIKIFDLGRFKGELVYLHTFQNLVLEFYTQERNDIRSFLEWWEDNKEKKSIQVSGDVDAMQIYTIHKSKGLQFKYVFIPFCSWDIDHKSMMAPTLWAHYEIDDKSIVVPVKYASKLEDTVFADAYREERTRSYLDNLNLLYVAFTRAEKALIIFAPEPKGAKEKTVAALLFKALSVDDTLSKYWDEGSLLWIEGTLEKSYESVAPKDDHILSLESYEVSAWRQRLSLRLSSESPFKTDKFIDEASRKKGVLMHTLFAQIKYKSEAEQVFNQALQRGLINRVEQAAISNQFYRLLENQQIAAWFEEGWEVKTEAPILIPNSRDVRIDRIMIKDDQAIVIDYKTGEPREEDKEQVHTYMRILFSMNFIKVEGFVLYLNTGEVTPVKAETSKKGQNQLGLGI</sequence>
<dbReference type="EC" id="5.6.2.4" evidence="12"/>
<keyword evidence="6" id="KW-0269">Exonuclease</keyword>
<evidence type="ECO:0000256" key="13">
    <source>
        <dbReference type="ARBA" id="ARBA00048988"/>
    </source>
</evidence>
<dbReference type="GO" id="GO:0005829">
    <property type="term" value="C:cytosol"/>
    <property type="evidence" value="ECO:0007669"/>
    <property type="project" value="TreeGrafter"/>
</dbReference>
<evidence type="ECO:0000256" key="9">
    <source>
        <dbReference type="ARBA" id="ARBA00023204"/>
    </source>
</evidence>